<dbReference type="EMBL" id="KZ454427">
    <property type="protein sequence ID" value="PKA46107.1"/>
    <property type="molecule type" value="Genomic_DNA"/>
</dbReference>
<reference evidence="2 3" key="1">
    <citation type="journal article" date="2017" name="Nature">
        <title>The Apostasia genome and the evolution of orchids.</title>
        <authorList>
            <person name="Zhang G.Q."/>
            <person name="Liu K.W."/>
            <person name="Li Z."/>
            <person name="Lohaus R."/>
            <person name="Hsiao Y.Y."/>
            <person name="Niu S.C."/>
            <person name="Wang J.Y."/>
            <person name="Lin Y.C."/>
            <person name="Xu Q."/>
            <person name="Chen L.J."/>
            <person name="Yoshida K."/>
            <person name="Fujiwara S."/>
            <person name="Wang Z.W."/>
            <person name="Zhang Y.Q."/>
            <person name="Mitsuda N."/>
            <person name="Wang M."/>
            <person name="Liu G.H."/>
            <person name="Pecoraro L."/>
            <person name="Huang H.X."/>
            <person name="Xiao X.J."/>
            <person name="Lin M."/>
            <person name="Wu X.Y."/>
            <person name="Wu W.L."/>
            <person name="Chen Y.Y."/>
            <person name="Chang S.B."/>
            <person name="Sakamoto S."/>
            <person name="Ohme-Takagi M."/>
            <person name="Yagi M."/>
            <person name="Zeng S.J."/>
            <person name="Shen C.Y."/>
            <person name="Yeh C.M."/>
            <person name="Luo Y.B."/>
            <person name="Tsai W.C."/>
            <person name="Van de Peer Y."/>
            <person name="Liu Z.J."/>
        </authorList>
    </citation>
    <scope>NUCLEOTIDE SEQUENCE [LARGE SCALE GENOMIC DNA]</scope>
    <source>
        <strain evidence="3">cv. Shenzhen</strain>
        <tissue evidence="2">Stem</tissue>
    </source>
</reference>
<sequence length="110" mass="12364">MWESQGTPKRKREFRKTAAPQMGELVNRGSGGGSVQGNQKSTQRFKVVQGGNPLRPPISQRRGFTKLGKVNPKTGFIQCFVIKKKRKKKRGRESFSVGALLQKNEKPRNP</sequence>
<evidence type="ECO:0000313" key="3">
    <source>
        <dbReference type="Proteomes" id="UP000236161"/>
    </source>
</evidence>
<name>A0A2H9ZS37_9ASPA</name>
<feature type="region of interest" description="Disordered" evidence="1">
    <location>
        <begin position="87"/>
        <end position="110"/>
    </location>
</feature>
<evidence type="ECO:0000313" key="2">
    <source>
        <dbReference type="EMBL" id="PKA46107.1"/>
    </source>
</evidence>
<keyword evidence="3" id="KW-1185">Reference proteome</keyword>
<accession>A0A2H9ZS37</accession>
<proteinExistence type="predicted"/>
<dbReference type="AlphaFoldDB" id="A0A2H9ZS37"/>
<gene>
    <name evidence="2" type="ORF">AXF42_Ash015398</name>
</gene>
<feature type="region of interest" description="Disordered" evidence="1">
    <location>
        <begin position="1"/>
        <end position="43"/>
    </location>
</feature>
<dbReference type="Proteomes" id="UP000236161">
    <property type="component" value="Unassembled WGS sequence"/>
</dbReference>
<organism evidence="2 3">
    <name type="scientific">Apostasia shenzhenica</name>
    <dbReference type="NCBI Taxonomy" id="1088818"/>
    <lineage>
        <taxon>Eukaryota</taxon>
        <taxon>Viridiplantae</taxon>
        <taxon>Streptophyta</taxon>
        <taxon>Embryophyta</taxon>
        <taxon>Tracheophyta</taxon>
        <taxon>Spermatophyta</taxon>
        <taxon>Magnoliopsida</taxon>
        <taxon>Liliopsida</taxon>
        <taxon>Asparagales</taxon>
        <taxon>Orchidaceae</taxon>
        <taxon>Apostasioideae</taxon>
        <taxon>Apostasia</taxon>
    </lineage>
</organism>
<evidence type="ECO:0000256" key="1">
    <source>
        <dbReference type="SAM" id="MobiDB-lite"/>
    </source>
</evidence>
<protein>
    <submittedName>
        <fullName evidence="2">Uncharacterized protein</fullName>
    </submittedName>
</protein>